<reference evidence="2" key="1">
    <citation type="journal article" date="2019" name="Int. J. Syst. Evol. Microbiol.">
        <title>The Global Catalogue of Microorganisms (GCM) 10K type strain sequencing project: providing services to taxonomists for standard genome sequencing and annotation.</title>
        <authorList>
            <consortium name="The Broad Institute Genomics Platform"/>
            <consortium name="The Broad Institute Genome Sequencing Center for Infectious Disease"/>
            <person name="Wu L."/>
            <person name="Ma J."/>
        </authorList>
    </citation>
    <scope>NUCLEOTIDE SEQUENCE [LARGE SCALE GENOMIC DNA]</scope>
    <source>
        <strain evidence="2">JCM 4733</strain>
    </source>
</reference>
<dbReference type="RefSeq" id="WP_189882957.1">
    <property type="nucleotide sequence ID" value="NZ_BMVN01000003.1"/>
</dbReference>
<dbReference type="Proteomes" id="UP000653644">
    <property type="component" value="Unassembled WGS sequence"/>
</dbReference>
<evidence type="ECO:0000313" key="1">
    <source>
        <dbReference type="EMBL" id="GHA09126.1"/>
    </source>
</evidence>
<evidence type="ECO:0000313" key="2">
    <source>
        <dbReference type="Proteomes" id="UP000653644"/>
    </source>
</evidence>
<sequence>MSGTNAGVSLDCPTTLANECWKIPGYRYVSYDNSAATPCGISKINGTDAGICGRPNVRITSWIINGRNVIGDPFTDGWDACGVPFLSDLASTLNTWDPFAGGWTVAVSDSCAYFIRSRALPPTGTKYGVLTAVDIDTGEKLTFTPVDTVVADQFFRRITEVDCSGASSVRWVNDAGTTVAAPDPAQIVECSVQSTPGARPTPTQRVRPRIQRYTGTQSSQNFDNYGADPQSVTLTVLAGAVRVQAAGSGSTSTNGGPTTYADDVTVPAGVTLTWSVDGDTTDLALDGALLFTGTAAGADFIVHWTEHIYTDSD</sequence>
<proteinExistence type="predicted"/>
<comment type="caution">
    <text evidence="1">The sequence shown here is derived from an EMBL/GenBank/DDBJ whole genome shotgun (WGS) entry which is preliminary data.</text>
</comment>
<name>A0ABQ3CEZ9_9ACTN</name>
<accession>A0ABQ3CEZ9</accession>
<organism evidence="1 2">
    <name type="scientific">Streptomyces canarius</name>
    <dbReference type="NCBI Taxonomy" id="285453"/>
    <lineage>
        <taxon>Bacteria</taxon>
        <taxon>Bacillati</taxon>
        <taxon>Actinomycetota</taxon>
        <taxon>Actinomycetes</taxon>
        <taxon>Kitasatosporales</taxon>
        <taxon>Streptomycetaceae</taxon>
        <taxon>Streptomyces</taxon>
    </lineage>
</organism>
<protein>
    <submittedName>
        <fullName evidence="1">Uncharacterized protein</fullName>
    </submittedName>
</protein>
<gene>
    <name evidence="1" type="ORF">GCM10010345_11940</name>
</gene>
<dbReference type="EMBL" id="BMVN01000003">
    <property type="protein sequence ID" value="GHA09126.1"/>
    <property type="molecule type" value="Genomic_DNA"/>
</dbReference>
<keyword evidence="2" id="KW-1185">Reference proteome</keyword>